<dbReference type="PANTHER" id="PTHR46287:SF20">
    <property type="entry name" value="OS04G0482300 PROTEIN"/>
    <property type="match status" value="1"/>
</dbReference>
<comment type="pathway">
    <text evidence="1">Protein modification; protein ubiquitination.</text>
</comment>
<sequence>MATWTATLNRAEDQGAQSPGDCRFNQRVLPSQQQLPSRKNQPPPTKSHLAELVASAGADVSPASTPCPSRNDPPTNASRNAHAVALEIFPLVTTPRLASCLLPGDIPIRLGALPYIAVAELELPAPSPLGRSFSAPGSLGSFVTIAFVNLLPFDLGHRRCQLDRLEGHTGSGREGRGKSMALYADLDALRASAADVRIVTSDGQSIAAHSYVLVSPAALSCSLDWSTDFLRLSVVADRLGYIYFSEGLGVAGHGAAAAAGCAIRILGVPSDAVLAFLHLLYASSRVEEEVAAAHGPQLLALAHAYRVGWLKRAAEAAVAARLTPDRAVDMLKLAGLLDAPRLRAATSPPSRPPTGGASRAAARPGAGDGAPPDGGGRGLAPGAEAYGQLAEAMDSLDRIFAADDTAAEAPSSTSTTECEQGLRLLMRHFATCARRAAPGGCARCRRLLQLFRLHASVCDRPEHEHDQPCRDAGGEGGQDMAAAGEEVTRARAMAGLADRRVPEIVAMSRQASCPLLRNLRPTVRLHGRPAAPIAEALPVRRLGSHPRPSPRPGRHPPLPASASAACRGCLPPFPDVVSVAVAYPDALLSYVVRGRTSMPLNPVVDIHRRIGFPAGDFSSSAQFAAPIQKRARAVAAGSVNQPWFQCDLSLARYFLHGLPLRPFTAPRLHTHHNLHK</sequence>
<dbReference type="GO" id="GO:0008270">
    <property type="term" value="F:zinc ion binding"/>
    <property type="evidence" value="ECO:0007669"/>
    <property type="project" value="UniProtKB-KW"/>
</dbReference>
<keyword evidence="9" id="KW-1185">Reference proteome</keyword>
<feature type="region of interest" description="Disordered" evidence="6">
    <location>
        <begin position="537"/>
        <end position="561"/>
    </location>
</feature>
<dbReference type="EMBL" id="JACEFO010000382">
    <property type="protein sequence ID" value="KAF8772491.1"/>
    <property type="molecule type" value="Genomic_DNA"/>
</dbReference>
<keyword evidence="3" id="KW-0863">Zinc-finger</keyword>
<dbReference type="Gene3D" id="3.30.710.10">
    <property type="entry name" value="Potassium Channel Kv1.1, Chain A"/>
    <property type="match status" value="1"/>
</dbReference>
<evidence type="ECO:0000256" key="1">
    <source>
        <dbReference type="ARBA" id="ARBA00004906"/>
    </source>
</evidence>
<dbReference type="PANTHER" id="PTHR46287">
    <property type="entry name" value="BTB/POZ AND TAZ DOMAIN-CONTAINING PROTEIN 3-RELATED"/>
    <property type="match status" value="1"/>
</dbReference>
<evidence type="ECO:0000259" key="7">
    <source>
        <dbReference type="SMART" id="SM00551"/>
    </source>
</evidence>
<protein>
    <recommendedName>
        <fullName evidence="7">TAZ-type domain-containing protein</fullName>
    </recommendedName>
</protein>
<feature type="compositionally biased region" description="Gly residues" evidence="6">
    <location>
        <begin position="366"/>
        <end position="379"/>
    </location>
</feature>
<evidence type="ECO:0000256" key="2">
    <source>
        <dbReference type="ARBA" id="ARBA00022723"/>
    </source>
</evidence>
<keyword evidence="5" id="KW-0862">Zinc</keyword>
<feature type="compositionally biased region" description="Polar residues" evidence="6">
    <location>
        <begin position="28"/>
        <end position="40"/>
    </location>
</feature>
<dbReference type="SUPFAM" id="SSF57933">
    <property type="entry name" value="TAZ domain"/>
    <property type="match status" value="1"/>
</dbReference>
<accession>A0A835KW89</accession>
<dbReference type="GO" id="GO:0005634">
    <property type="term" value="C:nucleus"/>
    <property type="evidence" value="ECO:0007669"/>
    <property type="project" value="TreeGrafter"/>
</dbReference>
<organism evidence="8 9">
    <name type="scientific">Digitaria exilis</name>
    <dbReference type="NCBI Taxonomy" id="1010633"/>
    <lineage>
        <taxon>Eukaryota</taxon>
        <taxon>Viridiplantae</taxon>
        <taxon>Streptophyta</taxon>
        <taxon>Embryophyta</taxon>
        <taxon>Tracheophyta</taxon>
        <taxon>Spermatophyta</taxon>
        <taxon>Magnoliopsida</taxon>
        <taxon>Liliopsida</taxon>
        <taxon>Poales</taxon>
        <taxon>Poaceae</taxon>
        <taxon>PACMAD clade</taxon>
        <taxon>Panicoideae</taxon>
        <taxon>Panicodae</taxon>
        <taxon>Paniceae</taxon>
        <taxon>Anthephorinae</taxon>
        <taxon>Digitaria</taxon>
    </lineage>
</organism>
<dbReference type="InterPro" id="IPR035898">
    <property type="entry name" value="TAZ_dom_sf"/>
</dbReference>
<reference evidence="8" key="1">
    <citation type="submission" date="2020-07" db="EMBL/GenBank/DDBJ databases">
        <title>Genome sequence and genetic diversity analysis of an under-domesticated orphan crop, white fonio (Digitaria exilis).</title>
        <authorList>
            <person name="Bennetzen J.L."/>
            <person name="Chen S."/>
            <person name="Ma X."/>
            <person name="Wang X."/>
            <person name="Yssel A.E.J."/>
            <person name="Chaluvadi S.R."/>
            <person name="Johnson M."/>
            <person name="Gangashetty P."/>
            <person name="Hamidou F."/>
            <person name="Sanogo M.D."/>
            <person name="Zwaenepoel A."/>
            <person name="Wallace J."/>
            <person name="Van De Peer Y."/>
            <person name="Van Deynze A."/>
        </authorList>
    </citation>
    <scope>NUCLEOTIDE SEQUENCE</scope>
    <source>
        <tissue evidence="8">Leaves</tissue>
    </source>
</reference>
<evidence type="ECO:0000256" key="6">
    <source>
        <dbReference type="SAM" id="MobiDB-lite"/>
    </source>
</evidence>
<feature type="domain" description="TAZ-type" evidence="7">
    <location>
        <begin position="383"/>
        <end position="462"/>
    </location>
</feature>
<dbReference type="GO" id="GO:0006950">
    <property type="term" value="P:response to stress"/>
    <property type="evidence" value="ECO:0007669"/>
    <property type="project" value="UniProtKB-ARBA"/>
</dbReference>
<evidence type="ECO:0000313" key="9">
    <source>
        <dbReference type="Proteomes" id="UP000636709"/>
    </source>
</evidence>
<feature type="compositionally biased region" description="Polar residues" evidence="6">
    <location>
        <begin position="62"/>
        <end position="78"/>
    </location>
</feature>
<dbReference type="Proteomes" id="UP000636709">
    <property type="component" value="Unassembled WGS sequence"/>
</dbReference>
<comment type="caution">
    <text evidence="8">The sequence shown here is derived from an EMBL/GenBank/DDBJ whole genome shotgun (WGS) entry which is preliminary data.</text>
</comment>
<evidence type="ECO:0000313" key="8">
    <source>
        <dbReference type="EMBL" id="KAF8772491.1"/>
    </source>
</evidence>
<dbReference type="InterPro" id="IPR000197">
    <property type="entry name" value="Znf_TAZ"/>
</dbReference>
<feature type="region of interest" description="Disordered" evidence="6">
    <location>
        <begin position="342"/>
        <end position="382"/>
    </location>
</feature>
<keyword evidence="2" id="KW-0479">Metal-binding</keyword>
<dbReference type="InterPro" id="IPR044513">
    <property type="entry name" value="BT1/2/3/4/5"/>
</dbReference>
<feature type="region of interest" description="Disordered" evidence="6">
    <location>
        <begin position="1"/>
        <end position="47"/>
    </location>
</feature>
<dbReference type="Gene3D" id="1.20.1020.10">
    <property type="entry name" value="TAZ domain"/>
    <property type="match status" value="1"/>
</dbReference>
<dbReference type="AlphaFoldDB" id="A0A835KW89"/>
<dbReference type="InterPro" id="IPR011333">
    <property type="entry name" value="SKP1/BTB/POZ_sf"/>
</dbReference>
<gene>
    <name evidence="8" type="ORF">HU200_005709</name>
</gene>
<evidence type="ECO:0000256" key="5">
    <source>
        <dbReference type="ARBA" id="ARBA00022833"/>
    </source>
</evidence>
<feature type="region of interest" description="Disordered" evidence="6">
    <location>
        <begin position="59"/>
        <end position="78"/>
    </location>
</feature>
<proteinExistence type="predicted"/>
<evidence type="ECO:0000256" key="4">
    <source>
        <dbReference type="ARBA" id="ARBA00022786"/>
    </source>
</evidence>
<name>A0A835KW89_9POAL</name>
<evidence type="ECO:0000256" key="3">
    <source>
        <dbReference type="ARBA" id="ARBA00022771"/>
    </source>
</evidence>
<keyword evidence="4" id="KW-0833">Ubl conjugation pathway</keyword>
<feature type="compositionally biased region" description="Pro residues" evidence="6">
    <location>
        <begin position="547"/>
        <end position="559"/>
    </location>
</feature>
<feature type="compositionally biased region" description="Low complexity" evidence="6">
    <location>
        <begin position="353"/>
        <end position="365"/>
    </location>
</feature>
<dbReference type="SMART" id="SM00551">
    <property type="entry name" value="ZnF_TAZ"/>
    <property type="match status" value="1"/>
</dbReference>